<reference evidence="3 4" key="1">
    <citation type="submission" date="2018-09" db="EMBL/GenBank/DDBJ databases">
        <title>Genomic Encyclopedia of Type Strains, Phase III (KMG-III): the genomes of soil and plant-associated and newly described type strains.</title>
        <authorList>
            <person name="Whitman W."/>
        </authorList>
    </citation>
    <scope>NUCLEOTIDE SEQUENCE [LARGE SCALE GENOMIC DNA]</scope>
    <source>
        <strain evidence="3 4">CECT 7938</strain>
    </source>
</reference>
<dbReference type="SUPFAM" id="SSF49464">
    <property type="entry name" value="Carboxypeptidase regulatory domain-like"/>
    <property type="match status" value="1"/>
</dbReference>
<keyword evidence="4" id="KW-1185">Reference proteome</keyword>
<dbReference type="NCBIfam" id="TIGR04056">
    <property type="entry name" value="OMP_RagA_SusC"/>
    <property type="match status" value="1"/>
</dbReference>
<proteinExistence type="inferred from homology"/>
<dbReference type="EMBL" id="RAPY01000001">
    <property type="protein sequence ID" value="RKE57054.1"/>
    <property type="molecule type" value="Genomic_DNA"/>
</dbReference>
<keyword evidence="1" id="KW-0812">Transmembrane</keyword>
<dbReference type="GO" id="GO:0009279">
    <property type="term" value="C:cell outer membrane"/>
    <property type="evidence" value="ECO:0007669"/>
    <property type="project" value="UniProtKB-SubCell"/>
</dbReference>
<dbReference type="Pfam" id="PF07715">
    <property type="entry name" value="Plug"/>
    <property type="match status" value="1"/>
</dbReference>
<evidence type="ECO:0000313" key="3">
    <source>
        <dbReference type="EMBL" id="RKE57054.1"/>
    </source>
</evidence>
<dbReference type="InterPro" id="IPR023997">
    <property type="entry name" value="TonB-dep_OMP_SusC/RagA_CS"/>
</dbReference>
<gene>
    <name evidence="3" type="ORF">DFQ12_1930</name>
</gene>
<sequence length="1061" mass="119119">MKKLLTNKKPRDRMGNLDLLKVGMGVGILVLSICHEQDAFAKGRPESEKMFTIQWSYKGGLNSKAQKAEPVLIEGTVRNKKGERLTDVTILSKEDSKIGTKTDDEGHFSIRVADRSTLIVRHVNYRNQEIPVHGAQKNIEIFLDDNDIALDQVVVIGFGTTSVKKNSTAIASFDAKTIENLPFGDMGSALQGRIPGVIVQQGSAEPGQNGASISIRGNGTPLYVIDGFISTQQQFFSLNKADIKSMTILKDAASTAVYGMNAGNGVVLITTKQGDSGKLNVNYQANFGFNTPSYQTKRMDAYQYATAINNLNQALGMGVNSFKTAEEMEDIKNNPGNYTNWEKELTRRFVPQQDHTLSLNGGSEKLRFFGSLNAFSQEGIYKAKSLNYHRYTYRSNVSSNFDKIGLKLDFNVNGYIRNEDYPPASAYTIYSRLRDRNPFEKPFTSSGQISNQFDNPALALLSPGYIKLKTVYNQLSGALNWNVPWVEGLSLGFNGNFNIESQDRVDWVETATYYDEQGNATKEDPTNISVGRSSYMTQNFDVNFRADYRRTFGDGHNVEATLVQNMRQYYSNALNAGSRGFYTTAIKQIQKGDAELITASNTEGKQAWMGYVGKFHYDYKQRYIFDFAGRYDGSDNFISTKRWGFFPSFSAGWALSEENFFKDIKAKNVLTYLKLRGSYGQIGLNDADHWAYAYLATYNYNTNGYVVDGKLVNTVTPGAQPSINMTWYTRSKYNIGADFALFGNKVDGALDYFFEKTKGYLAADNSYRYTEPIGYTLPLVVTNAEDRKEGLDGFIKYKDKIGNVDFNAGFNFTYYKSFAFKTNEDSVTLANPRIRQQGNYYGYVGTGYVGAQFYTNPQDILNNPKRETSTDLRLGDLWYQDVNGDGKIDGQDQVRYGHNSSPTFVYGVDLGASYKGFSVQSTIQGTGMKQNYFSNVAMGSEGERRLDFQFQNDNWSPSNPNATMPRPGNASLNNNNNYSSSDFWARNTYYVRLKSLTLSYDFKYSIMKSQQWMNNLTFFVSGVNLLAFGPSVKYGDPESNTFDGYAYPMMRTYSAGFLLGF</sequence>
<dbReference type="Proteomes" id="UP000286246">
    <property type="component" value="Unassembled WGS sequence"/>
</dbReference>
<comment type="subcellular location">
    <subcellularLocation>
        <location evidence="1">Cell outer membrane</location>
        <topology evidence="1">Multi-pass membrane protein</topology>
    </subcellularLocation>
</comment>
<keyword evidence="1" id="KW-1134">Transmembrane beta strand</keyword>
<dbReference type="InterPro" id="IPR039426">
    <property type="entry name" value="TonB-dep_rcpt-like"/>
</dbReference>
<accession>A0A420BJV0</accession>
<dbReference type="AlphaFoldDB" id="A0A420BJV0"/>
<evidence type="ECO:0000259" key="2">
    <source>
        <dbReference type="Pfam" id="PF07715"/>
    </source>
</evidence>
<dbReference type="RefSeq" id="WP_208642485.1">
    <property type="nucleotide sequence ID" value="NZ_RAPY01000001.1"/>
</dbReference>
<dbReference type="NCBIfam" id="TIGR04057">
    <property type="entry name" value="SusC_RagA_signa"/>
    <property type="match status" value="1"/>
</dbReference>
<name>A0A420BJV0_SPHD1</name>
<dbReference type="Gene3D" id="2.170.130.10">
    <property type="entry name" value="TonB-dependent receptor, plug domain"/>
    <property type="match status" value="1"/>
</dbReference>
<dbReference type="InterPro" id="IPR012910">
    <property type="entry name" value="Plug_dom"/>
</dbReference>
<evidence type="ECO:0000313" key="4">
    <source>
        <dbReference type="Proteomes" id="UP000286246"/>
    </source>
</evidence>
<dbReference type="InterPro" id="IPR008969">
    <property type="entry name" value="CarboxyPept-like_regulatory"/>
</dbReference>
<comment type="similarity">
    <text evidence="1">Belongs to the TonB-dependent receptor family.</text>
</comment>
<keyword evidence="1" id="KW-0472">Membrane</keyword>
<feature type="domain" description="TonB-dependent receptor plug" evidence="2">
    <location>
        <begin position="164"/>
        <end position="266"/>
    </location>
</feature>
<organism evidence="3 4">
    <name type="scientific">Sphingobacterium detergens</name>
    <dbReference type="NCBI Taxonomy" id="1145106"/>
    <lineage>
        <taxon>Bacteria</taxon>
        <taxon>Pseudomonadati</taxon>
        <taxon>Bacteroidota</taxon>
        <taxon>Sphingobacteriia</taxon>
        <taxon>Sphingobacteriales</taxon>
        <taxon>Sphingobacteriaceae</taxon>
        <taxon>Sphingobacterium</taxon>
    </lineage>
</organism>
<keyword evidence="1" id="KW-0813">Transport</keyword>
<dbReference type="SUPFAM" id="SSF56935">
    <property type="entry name" value="Porins"/>
    <property type="match status" value="1"/>
</dbReference>
<dbReference type="InterPro" id="IPR023996">
    <property type="entry name" value="TonB-dep_OMP_SusC/RagA"/>
</dbReference>
<protein>
    <submittedName>
        <fullName evidence="3">TonB-linked SusC/RagA family outer membrane protein</fullName>
    </submittedName>
</protein>
<keyword evidence="1" id="KW-0998">Cell outer membrane</keyword>
<dbReference type="Pfam" id="PF13715">
    <property type="entry name" value="CarbopepD_reg_2"/>
    <property type="match status" value="1"/>
</dbReference>
<comment type="caution">
    <text evidence="3">The sequence shown here is derived from an EMBL/GenBank/DDBJ whole genome shotgun (WGS) entry which is preliminary data.</text>
</comment>
<dbReference type="InterPro" id="IPR037066">
    <property type="entry name" value="Plug_dom_sf"/>
</dbReference>
<evidence type="ECO:0000256" key="1">
    <source>
        <dbReference type="PROSITE-ProRule" id="PRU01360"/>
    </source>
</evidence>
<dbReference type="PROSITE" id="PS52016">
    <property type="entry name" value="TONB_DEPENDENT_REC_3"/>
    <property type="match status" value="1"/>
</dbReference>